<evidence type="ECO:0000313" key="2">
    <source>
        <dbReference type="Proteomes" id="UP000886501"/>
    </source>
</evidence>
<name>A0ACB6ZNM6_THEGA</name>
<sequence length="876" mass="98389">MANRPPLPSGEHPYNAGNPFSDRPHTIGFQEPSPYASTTTLAQDYPHHDDEAEEEKQPLTQFSGGFYPPSAVDPNAFGDPYSRPPSTVSTATSGTDSAWRRRQTIKRGVTRKVKLTKGHFIAEHKVPTPVYSAIEAKYSSTKTTEFSHMRYTAATCDPDDFTEANGWSLRQKSWGRQTDILIAVTSYNEDKTLYARTLHGVMLNIRDICKTKQSKYWRRTAEEGSPGWQRIVVALIVDGLEPMDKTVLDILSTVGVYQDGVMKKQIDGKDTVAHIFEYTTQLSVDATPQLVLPSGEDPNNLVPVQIILVLKAKNQKKINSHRWLFNAIGKVLEPDICVLLDAGTKPGRKSIFYLWEAFYNDANLGGCCGEIHAMIEGGKKLLNPLVAAQNFEYKMSNILDKPLESSFGYVSVLPGAFSAYRYRAILGRPLEQYFHGDHSLADRLGPKGIYGMNIFTKNMFLAEDRILCFELVAKAGDRWTLTYVKPSKAETDVPESAPELIGQRRRWLNGSFAASVYATVHFFKLYKSGHNPIRMLFFHIQALYNIFSLIFSWFALANLWLTFAIIIELLPAQGLIAFGTAEVTHWINFALKGIYLCFLALQFILALGNRPKGERGAYVVTLWVYAFISLYLLVCSFWLAGSAFARIPQMLKNKTTAEVVKSFFTPPIGALIAAAISTFGIYLVASCLYGDPWHMGSSFLQYLLLAPSFTNVLNVYAFCNLHDVSWGTKGSDKAEALPSVSSKKGKDPDQAVVEDTTREQGDLDNQFKETVQRAVTKLVVKEVVEKPTLDDQNKTFRTRLVSVWMLSNAALAITIENINGLPNLKDPNADEQALRSKQNLYFAVILYSTFGLSMVRFIGCLFYWLRRNLFRWCRRN</sequence>
<reference evidence="1" key="1">
    <citation type="submission" date="2019-10" db="EMBL/GenBank/DDBJ databases">
        <authorList>
            <consortium name="DOE Joint Genome Institute"/>
            <person name="Kuo A."/>
            <person name="Miyauchi S."/>
            <person name="Kiss E."/>
            <person name="Drula E."/>
            <person name="Kohler A."/>
            <person name="Sanchez-Garcia M."/>
            <person name="Andreopoulos B."/>
            <person name="Barry K.W."/>
            <person name="Bonito G."/>
            <person name="Buee M."/>
            <person name="Carver A."/>
            <person name="Chen C."/>
            <person name="Cichocki N."/>
            <person name="Clum A."/>
            <person name="Culley D."/>
            <person name="Crous P.W."/>
            <person name="Fauchery L."/>
            <person name="Girlanda M."/>
            <person name="Hayes R."/>
            <person name="Keri Z."/>
            <person name="Labutti K."/>
            <person name="Lipzen A."/>
            <person name="Lombard V."/>
            <person name="Magnuson J."/>
            <person name="Maillard F."/>
            <person name="Morin E."/>
            <person name="Murat C."/>
            <person name="Nolan M."/>
            <person name="Ohm R."/>
            <person name="Pangilinan J."/>
            <person name="Pereira M."/>
            <person name="Perotto S."/>
            <person name="Peter M."/>
            <person name="Riley R."/>
            <person name="Sitrit Y."/>
            <person name="Stielow B."/>
            <person name="Szollosi G."/>
            <person name="Zifcakova L."/>
            <person name="Stursova M."/>
            <person name="Spatafora J.W."/>
            <person name="Tedersoo L."/>
            <person name="Vaario L.-M."/>
            <person name="Yamada A."/>
            <person name="Yan M."/>
            <person name="Wang P."/>
            <person name="Xu J."/>
            <person name="Bruns T."/>
            <person name="Baldrian P."/>
            <person name="Vilgalys R."/>
            <person name="Henrissat B."/>
            <person name="Grigoriev I.V."/>
            <person name="Hibbett D."/>
            <person name="Nagy L.G."/>
            <person name="Martin F.M."/>
        </authorList>
    </citation>
    <scope>NUCLEOTIDE SEQUENCE</scope>
    <source>
        <strain evidence="1">P2</strain>
    </source>
</reference>
<proteinExistence type="predicted"/>
<dbReference type="Proteomes" id="UP000886501">
    <property type="component" value="Unassembled WGS sequence"/>
</dbReference>
<accession>A0ACB6ZNM6</accession>
<evidence type="ECO:0000313" key="1">
    <source>
        <dbReference type="EMBL" id="KAF9651129.1"/>
    </source>
</evidence>
<keyword evidence="2" id="KW-1185">Reference proteome</keyword>
<gene>
    <name evidence="1" type="ORF">BDM02DRAFT_965395</name>
</gene>
<protein>
    <submittedName>
        <fullName evidence="1">Glycosyltransferase family 2 protein</fullName>
    </submittedName>
</protein>
<organism evidence="1 2">
    <name type="scientific">Thelephora ganbajun</name>
    <name type="common">Ganba fungus</name>
    <dbReference type="NCBI Taxonomy" id="370292"/>
    <lineage>
        <taxon>Eukaryota</taxon>
        <taxon>Fungi</taxon>
        <taxon>Dikarya</taxon>
        <taxon>Basidiomycota</taxon>
        <taxon>Agaricomycotina</taxon>
        <taxon>Agaricomycetes</taxon>
        <taxon>Thelephorales</taxon>
        <taxon>Thelephoraceae</taxon>
        <taxon>Thelephora</taxon>
    </lineage>
</organism>
<reference evidence="1" key="2">
    <citation type="journal article" date="2020" name="Nat. Commun.">
        <title>Large-scale genome sequencing of mycorrhizal fungi provides insights into the early evolution of symbiotic traits.</title>
        <authorList>
            <person name="Miyauchi S."/>
            <person name="Kiss E."/>
            <person name="Kuo A."/>
            <person name="Drula E."/>
            <person name="Kohler A."/>
            <person name="Sanchez-Garcia M."/>
            <person name="Morin E."/>
            <person name="Andreopoulos B."/>
            <person name="Barry K.W."/>
            <person name="Bonito G."/>
            <person name="Buee M."/>
            <person name="Carver A."/>
            <person name="Chen C."/>
            <person name="Cichocki N."/>
            <person name="Clum A."/>
            <person name="Culley D."/>
            <person name="Crous P.W."/>
            <person name="Fauchery L."/>
            <person name="Girlanda M."/>
            <person name="Hayes R.D."/>
            <person name="Keri Z."/>
            <person name="LaButti K."/>
            <person name="Lipzen A."/>
            <person name="Lombard V."/>
            <person name="Magnuson J."/>
            <person name="Maillard F."/>
            <person name="Murat C."/>
            <person name="Nolan M."/>
            <person name="Ohm R.A."/>
            <person name="Pangilinan J."/>
            <person name="Pereira M.F."/>
            <person name="Perotto S."/>
            <person name="Peter M."/>
            <person name="Pfister S."/>
            <person name="Riley R."/>
            <person name="Sitrit Y."/>
            <person name="Stielow J.B."/>
            <person name="Szollosi G."/>
            <person name="Zifcakova L."/>
            <person name="Stursova M."/>
            <person name="Spatafora J.W."/>
            <person name="Tedersoo L."/>
            <person name="Vaario L.M."/>
            <person name="Yamada A."/>
            <person name="Yan M."/>
            <person name="Wang P."/>
            <person name="Xu J."/>
            <person name="Bruns T."/>
            <person name="Baldrian P."/>
            <person name="Vilgalys R."/>
            <person name="Dunand C."/>
            <person name="Henrissat B."/>
            <person name="Grigoriev I.V."/>
            <person name="Hibbett D."/>
            <person name="Nagy L.G."/>
            <person name="Martin F.M."/>
        </authorList>
    </citation>
    <scope>NUCLEOTIDE SEQUENCE</scope>
    <source>
        <strain evidence="1">P2</strain>
    </source>
</reference>
<comment type="caution">
    <text evidence="1">The sequence shown here is derived from an EMBL/GenBank/DDBJ whole genome shotgun (WGS) entry which is preliminary data.</text>
</comment>
<dbReference type="EMBL" id="MU117978">
    <property type="protein sequence ID" value="KAF9651129.1"/>
    <property type="molecule type" value="Genomic_DNA"/>
</dbReference>